<evidence type="ECO:0000313" key="1">
    <source>
        <dbReference type="EMBL" id="AYC39645.1"/>
    </source>
</evidence>
<accession>A0AAI8L108</accession>
<dbReference type="Proteomes" id="UP000265765">
    <property type="component" value="Chromosome"/>
</dbReference>
<proteinExistence type="predicted"/>
<reference evidence="1 2" key="1">
    <citation type="submission" date="2018-09" db="EMBL/GenBank/DDBJ databases">
        <title>Production of Trimethoprim by Streptomyces sp. 3E-1.</title>
        <authorList>
            <person name="Kang H.J."/>
            <person name="Kim S.B."/>
        </authorList>
    </citation>
    <scope>NUCLEOTIDE SEQUENCE [LARGE SCALE GENOMIC DNA]</scope>
    <source>
        <strain evidence="1 2">3E-1</strain>
    </source>
</reference>
<dbReference type="GeneID" id="91287269"/>
<dbReference type="RefSeq" id="WP_162952055.1">
    <property type="nucleotide sequence ID" value="NZ_CP032427.1"/>
</dbReference>
<gene>
    <name evidence="1" type="ORF">DWG14_03887</name>
</gene>
<dbReference type="KEGG" id="sge:DWG14_03887"/>
<name>A0AAI8L108_9ACTN</name>
<organism evidence="1 2">
    <name type="scientific">Streptomyces griseorubiginosus</name>
    <dbReference type="NCBI Taxonomy" id="67304"/>
    <lineage>
        <taxon>Bacteria</taxon>
        <taxon>Bacillati</taxon>
        <taxon>Actinomycetota</taxon>
        <taxon>Actinomycetes</taxon>
        <taxon>Kitasatosporales</taxon>
        <taxon>Streptomycetaceae</taxon>
        <taxon>Streptomyces</taxon>
    </lineage>
</organism>
<dbReference type="AlphaFoldDB" id="A0AAI8L108"/>
<sequence>MNPSESSPEIDFSPAAAAAIDGAVDEYRLEVRYRAQELASFGGAIRREVGVTEVFKAISDTAQSIADPTGRNRRLSRLVAVTITVSLIYGFFGALLLVTNIDSSVGTLRYLGYFFMGALLPTAPLSAAFLMRRSRASLLGPRSSRLSDEEIDPFDTLRVWTDIENVIRERVSSEFGESVAGRSPMKLISIFADASSLSAHEVDELRNMLQVRNKVAHGQQVDQREVASVMRNARRLLSRLKSASLSGNLGPDQ</sequence>
<dbReference type="EMBL" id="CP032427">
    <property type="protein sequence ID" value="AYC39645.1"/>
    <property type="molecule type" value="Genomic_DNA"/>
</dbReference>
<protein>
    <submittedName>
        <fullName evidence="1">Uncharacterized protein</fullName>
    </submittedName>
</protein>
<evidence type="ECO:0000313" key="2">
    <source>
        <dbReference type="Proteomes" id="UP000265765"/>
    </source>
</evidence>